<dbReference type="OrthoDB" id="7441206at2"/>
<gene>
    <name evidence="3" type="ORF">FJU11_02005</name>
</gene>
<dbReference type="Gene3D" id="2.40.390.10">
    <property type="entry name" value="CV3147-like"/>
    <property type="match status" value="1"/>
</dbReference>
<dbReference type="InterPro" id="IPR024071">
    <property type="entry name" value="S-Me-THD_C_sf"/>
</dbReference>
<feature type="domain" description="S-Me-THD-like C-terminal" evidence="2">
    <location>
        <begin position="180"/>
        <end position="369"/>
    </location>
</feature>
<comment type="caution">
    <text evidence="3">The sequence shown here is derived from an EMBL/GenBank/DDBJ whole genome shotgun (WGS) entry which is preliminary data.</text>
</comment>
<evidence type="ECO:0000259" key="1">
    <source>
        <dbReference type="Pfam" id="PF06032"/>
    </source>
</evidence>
<evidence type="ECO:0000313" key="3">
    <source>
        <dbReference type="EMBL" id="TPW31985.1"/>
    </source>
</evidence>
<dbReference type="SUPFAM" id="SSF160991">
    <property type="entry name" value="CV3147-like"/>
    <property type="match status" value="1"/>
</dbReference>
<evidence type="ECO:0000259" key="2">
    <source>
        <dbReference type="Pfam" id="PF20906"/>
    </source>
</evidence>
<dbReference type="Pfam" id="PF20906">
    <property type="entry name" value="S-Me-THD_C"/>
    <property type="match status" value="1"/>
</dbReference>
<dbReference type="Pfam" id="PF06032">
    <property type="entry name" value="S-Me-THD_N"/>
    <property type="match status" value="1"/>
</dbReference>
<sequence length="373" mass="39710">MSETKRTTFDRSDLRVLTREDLDALEIGAGILGTGGGGNPYQGKLLALQAMNDGYELSILAPDRIAQEAVCMPVGGIGAPVVGVERIREGREGLRCLRAMEELLRAPIDAVVCEEIGGANSMSPLVAAGLAGLPVLDCDGMGRAFPEMQMTTFSIYGHSSTPSVMCDLHGNVVTFTHAASEVWHERMARACVVAQGGGAMLAAAPMSARFLCRYAVPDSYTRAIALGEAVMTARRRQEDPIAALCAHQTGRQVFTGKITDLRRHLRAGFAVGELTLTGFGNHHGESAEVKIQNENLVFAREGIVEVSVPDLIVILDIDSGHAITTEMLRYGQRVSVVALPAPQLLRSEEALAVVGPSAFGYPDIAYVPLEPAA</sequence>
<dbReference type="AlphaFoldDB" id="A0A506UFX9"/>
<reference evidence="3 4" key="1">
    <citation type="submission" date="2019-06" db="EMBL/GenBank/DDBJ databases">
        <authorList>
            <person name="Li M."/>
        </authorList>
    </citation>
    <scope>NUCLEOTIDE SEQUENCE [LARGE SCALE GENOMIC DNA]</scope>
    <source>
        <strain evidence="3 4">BGMRC6574</strain>
    </source>
</reference>
<proteinExistence type="predicted"/>
<dbReference type="InterPro" id="IPR010318">
    <property type="entry name" value="S-Me-THD_N"/>
</dbReference>
<feature type="domain" description="S-Me-THD N-terminal" evidence="1">
    <location>
        <begin position="20"/>
        <end position="176"/>
    </location>
</feature>
<dbReference type="InterPro" id="IPR027479">
    <property type="entry name" value="S-Me-THD_N_sf"/>
</dbReference>
<dbReference type="EMBL" id="VHLH01000002">
    <property type="protein sequence ID" value="TPW31985.1"/>
    <property type="molecule type" value="Genomic_DNA"/>
</dbReference>
<keyword evidence="4" id="KW-1185">Reference proteome</keyword>
<evidence type="ECO:0000313" key="4">
    <source>
        <dbReference type="Proteomes" id="UP000320314"/>
    </source>
</evidence>
<dbReference type="InterPro" id="IPR048350">
    <property type="entry name" value="S-Me-THD-like_C"/>
</dbReference>
<name>A0A506UFX9_9HYPH</name>
<organism evidence="3 4">
    <name type="scientific">Pararhizobium mangrovi</name>
    <dbReference type="NCBI Taxonomy" id="2590452"/>
    <lineage>
        <taxon>Bacteria</taxon>
        <taxon>Pseudomonadati</taxon>
        <taxon>Pseudomonadota</taxon>
        <taxon>Alphaproteobacteria</taxon>
        <taxon>Hyphomicrobiales</taxon>
        <taxon>Rhizobiaceae</taxon>
        <taxon>Rhizobium/Agrobacterium group</taxon>
        <taxon>Pararhizobium</taxon>
    </lineage>
</organism>
<accession>A0A506UFX9</accession>
<dbReference type="RefSeq" id="WP_141165341.1">
    <property type="nucleotide sequence ID" value="NZ_VHLH01000002.1"/>
</dbReference>
<dbReference type="Proteomes" id="UP000320314">
    <property type="component" value="Unassembled WGS sequence"/>
</dbReference>
<dbReference type="Gene3D" id="3.40.1610.10">
    <property type="entry name" value="CV3147-like domain"/>
    <property type="match status" value="1"/>
</dbReference>
<protein>
    <submittedName>
        <fullName evidence="3">DUF917 domain-containing protein</fullName>
    </submittedName>
</protein>